<proteinExistence type="inferred from homology"/>
<keyword evidence="7" id="KW-0997">Cell inner membrane</keyword>
<sequence>MTPTTQRTLLVIGLLLLGLVQYRIWFDDSGVFANRDLQSRIGRIHQDIDVLQDRNHQLQLEIEDLRKGTAILEEKAREDLGLVRKGETLMLFVEPEK</sequence>
<evidence type="ECO:0000256" key="5">
    <source>
        <dbReference type="ARBA" id="ARBA00023136"/>
    </source>
</evidence>
<dbReference type="Proteomes" id="UP001150830">
    <property type="component" value="Unassembled WGS sequence"/>
</dbReference>
<evidence type="ECO:0000256" key="2">
    <source>
        <dbReference type="ARBA" id="ARBA00022618"/>
    </source>
</evidence>
<dbReference type="AlphaFoldDB" id="A0A9X3ITW1"/>
<evidence type="ECO:0000256" key="4">
    <source>
        <dbReference type="ARBA" id="ARBA00022989"/>
    </source>
</evidence>
<evidence type="ECO:0000313" key="9">
    <source>
        <dbReference type="Proteomes" id="UP001150830"/>
    </source>
</evidence>
<dbReference type="GO" id="GO:0043093">
    <property type="term" value="P:FtsZ-dependent cytokinesis"/>
    <property type="evidence" value="ECO:0007669"/>
    <property type="project" value="UniProtKB-UniRule"/>
</dbReference>
<reference evidence="8" key="1">
    <citation type="submission" date="2022-11" db="EMBL/GenBank/DDBJ databases">
        <title>Parathalassolutuus dongxingensis gen. nov., sp. nov., a novel member of family Oceanospirillaceae isolated from a coastal shrimp pond in Guangxi, China.</title>
        <authorList>
            <person name="Chen H."/>
        </authorList>
    </citation>
    <scope>NUCLEOTIDE SEQUENCE</scope>
    <source>
        <strain evidence="8">G-43</strain>
    </source>
</reference>
<dbReference type="RefSeq" id="WP_283173786.1">
    <property type="nucleotide sequence ID" value="NZ_JAPNOA010000027.1"/>
</dbReference>
<dbReference type="InterPro" id="IPR007060">
    <property type="entry name" value="FtsL/DivIC"/>
</dbReference>
<keyword evidence="2 7" id="KW-0132">Cell division</keyword>
<evidence type="ECO:0000256" key="7">
    <source>
        <dbReference type="HAMAP-Rule" id="MF_00599"/>
    </source>
</evidence>
<keyword evidence="6 7" id="KW-0131">Cell cycle</keyword>
<dbReference type="PANTHER" id="PTHR37485:SF1">
    <property type="entry name" value="CELL DIVISION PROTEIN FTSB"/>
    <property type="match status" value="1"/>
</dbReference>
<comment type="function">
    <text evidence="7">Essential cell division protein. May link together the upstream cell division proteins, which are predominantly cytoplasmic, with the downstream cell division proteins, which are predominantly periplasmic.</text>
</comment>
<dbReference type="EMBL" id="JAPNOA010000027">
    <property type="protein sequence ID" value="MCY0965573.1"/>
    <property type="molecule type" value="Genomic_DNA"/>
</dbReference>
<accession>A0A9X3ITW1</accession>
<dbReference type="HAMAP" id="MF_00599">
    <property type="entry name" value="FtsB"/>
    <property type="match status" value="1"/>
</dbReference>
<keyword evidence="9" id="KW-1185">Reference proteome</keyword>
<comment type="subcellular location">
    <subcellularLocation>
        <location evidence="7">Cell inner membrane</location>
        <topology evidence="7">Single-pass type II membrane protein</topology>
    </subcellularLocation>
    <text evidence="7">Localizes to the division septum.</text>
</comment>
<keyword evidence="1 7" id="KW-1003">Cell membrane</keyword>
<evidence type="ECO:0000256" key="3">
    <source>
        <dbReference type="ARBA" id="ARBA00022692"/>
    </source>
</evidence>
<keyword evidence="7" id="KW-0175">Coiled coil</keyword>
<feature type="topological domain" description="Periplasmic" evidence="7">
    <location>
        <begin position="27"/>
        <end position="97"/>
    </location>
</feature>
<comment type="subunit">
    <text evidence="7">Part of a complex composed of FtsB, FtsL and FtsQ.</text>
</comment>
<comment type="caution">
    <text evidence="8">The sequence shown here is derived from an EMBL/GenBank/DDBJ whole genome shotgun (WGS) entry which is preliminary data.</text>
</comment>
<dbReference type="PANTHER" id="PTHR37485">
    <property type="entry name" value="CELL DIVISION PROTEIN FTSB"/>
    <property type="match status" value="1"/>
</dbReference>
<gene>
    <name evidence="7" type="primary">ftsB</name>
    <name evidence="8" type="ORF">OUO13_10265</name>
</gene>
<dbReference type="InterPro" id="IPR023081">
    <property type="entry name" value="Cell_div_FtsB"/>
</dbReference>
<dbReference type="GO" id="GO:0005886">
    <property type="term" value="C:plasma membrane"/>
    <property type="evidence" value="ECO:0007669"/>
    <property type="project" value="UniProtKB-SubCell"/>
</dbReference>
<keyword evidence="3 7" id="KW-0812">Transmembrane</keyword>
<dbReference type="Pfam" id="PF04977">
    <property type="entry name" value="DivIC"/>
    <property type="match status" value="1"/>
</dbReference>
<feature type="topological domain" description="Cytoplasmic" evidence="7">
    <location>
        <begin position="1"/>
        <end position="8"/>
    </location>
</feature>
<keyword evidence="5 7" id="KW-0472">Membrane</keyword>
<evidence type="ECO:0000256" key="6">
    <source>
        <dbReference type="ARBA" id="ARBA00023306"/>
    </source>
</evidence>
<evidence type="ECO:0000256" key="1">
    <source>
        <dbReference type="ARBA" id="ARBA00022475"/>
    </source>
</evidence>
<comment type="similarity">
    <text evidence="7">Belongs to the FtsB family.</text>
</comment>
<feature type="coiled-coil region" evidence="7">
    <location>
        <begin position="48"/>
        <end position="75"/>
    </location>
</feature>
<protein>
    <recommendedName>
        <fullName evidence="7">Cell division protein FtsB</fullName>
    </recommendedName>
</protein>
<keyword evidence="4 7" id="KW-1133">Transmembrane helix</keyword>
<evidence type="ECO:0000313" key="8">
    <source>
        <dbReference type="EMBL" id="MCY0965573.1"/>
    </source>
</evidence>
<dbReference type="GO" id="GO:0032153">
    <property type="term" value="C:cell division site"/>
    <property type="evidence" value="ECO:0007669"/>
    <property type="project" value="UniProtKB-UniRule"/>
</dbReference>
<organism evidence="8 9">
    <name type="scientific">Parathalassolituus penaei</name>
    <dbReference type="NCBI Taxonomy" id="2997323"/>
    <lineage>
        <taxon>Bacteria</taxon>
        <taxon>Pseudomonadati</taxon>
        <taxon>Pseudomonadota</taxon>
        <taxon>Gammaproteobacteria</taxon>
        <taxon>Oceanospirillales</taxon>
        <taxon>Oceanospirillaceae</taxon>
        <taxon>Parathalassolituus</taxon>
    </lineage>
</organism>
<dbReference type="GO" id="GO:0030428">
    <property type="term" value="C:cell septum"/>
    <property type="evidence" value="ECO:0007669"/>
    <property type="project" value="TreeGrafter"/>
</dbReference>
<name>A0A9X3ITW1_9GAMM</name>